<keyword evidence="1" id="KW-0472">Membrane</keyword>
<proteinExistence type="predicted"/>
<feature type="transmembrane region" description="Helical" evidence="1">
    <location>
        <begin position="21"/>
        <end position="44"/>
    </location>
</feature>
<protein>
    <submittedName>
        <fullName evidence="2">Uncharacterized protein</fullName>
    </submittedName>
</protein>
<keyword evidence="1" id="KW-1133">Transmembrane helix</keyword>
<evidence type="ECO:0000256" key="1">
    <source>
        <dbReference type="SAM" id="Phobius"/>
    </source>
</evidence>
<sequence length="79" mass="9040">MPETRFLRKLAGDRQTKARHSPFAVLTVFRASFTKIIVAILTTLNELTKFAISSSIEYTLHRTKSSPREYHCSHNPLHA</sequence>
<dbReference type="AlphaFoldDB" id="A0A2H3DLX9"/>
<evidence type="ECO:0000313" key="3">
    <source>
        <dbReference type="Proteomes" id="UP000217790"/>
    </source>
</evidence>
<evidence type="ECO:0000313" key="2">
    <source>
        <dbReference type="EMBL" id="PBK90087.1"/>
    </source>
</evidence>
<keyword evidence="3" id="KW-1185">Reference proteome</keyword>
<gene>
    <name evidence="2" type="ORF">ARMGADRAFT_1082972</name>
</gene>
<dbReference type="Proteomes" id="UP000217790">
    <property type="component" value="Unassembled WGS sequence"/>
</dbReference>
<reference evidence="3" key="1">
    <citation type="journal article" date="2017" name="Nat. Ecol. Evol.">
        <title>Genome expansion and lineage-specific genetic innovations in the forest pathogenic fungi Armillaria.</title>
        <authorList>
            <person name="Sipos G."/>
            <person name="Prasanna A.N."/>
            <person name="Walter M.C."/>
            <person name="O'Connor E."/>
            <person name="Balint B."/>
            <person name="Krizsan K."/>
            <person name="Kiss B."/>
            <person name="Hess J."/>
            <person name="Varga T."/>
            <person name="Slot J."/>
            <person name="Riley R."/>
            <person name="Boka B."/>
            <person name="Rigling D."/>
            <person name="Barry K."/>
            <person name="Lee J."/>
            <person name="Mihaltcheva S."/>
            <person name="LaButti K."/>
            <person name="Lipzen A."/>
            <person name="Waldron R."/>
            <person name="Moloney N.M."/>
            <person name="Sperisen C."/>
            <person name="Kredics L."/>
            <person name="Vagvoelgyi C."/>
            <person name="Patrignani A."/>
            <person name="Fitzpatrick D."/>
            <person name="Nagy I."/>
            <person name="Doyle S."/>
            <person name="Anderson J.B."/>
            <person name="Grigoriev I.V."/>
            <person name="Gueldener U."/>
            <person name="Muensterkoetter M."/>
            <person name="Nagy L.G."/>
        </authorList>
    </citation>
    <scope>NUCLEOTIDE SEQUENCE [LARGE SCALE GENOMIC DNA]</scope>
    <source>
        <strain evidence="3">Ar21-2</strain>
    </source>
</reference>
<organism evidence="2 3">
    <name type="scientific">Armillaria gallica</name>
    <name type="common">Bulbous honey fungus</name>
    <name type="synonym">Armillaria bulbosa</name>
    <dbReference type="NCBI Taxonomy" id="47427"/>
    <lineage>
        <taxon>Eukaryota</taxon>
        <taxon>Fungi</taxon>
        <taxon>Dikarya</taxon>
        <taxon>Basidiomycota</taxon>
        <taxon>Agaricomycotina</taxon>
        <taxon>Agaricomycetes</taxon>
        <taxon>Agaricomycetidae</taxon>
        <taxon>Agaricales</taxon>
        <taxon>Marasmiineae</taxon>
        <taxon>Physalacriaceae</taxon>
        <taxon>Armillaria</taxon>
    </lineage>
</organism>
<keyword evidence="1" id="KW-0812">Transmembrane</keyword>
<dbReference type="EMBL" id="KZ293666">
    <property type="protein sequence ID" value="PBK90087.1"/>
    <property type="molecule type" value="Genomic_DNA"/>
</dbReference>
<dbReference type="InParanoid" id="A0A2H3DLX9"/>
<name>A0A2H3DLX9_ARMGA</name>
<accession>A0A2H3DLX9</accession>